<organism evidence="1 2">
    <name type="scientific">Caerostris darwini</name>
    <dbReference type="NCBI Taxonomy" id="1538125"/>
    <lineage>
        <taxon>Eukaryota</taxon>
        <taxon>Metazoa</taxon>
        <taxon>Ecdysozoa</taxon>
        <taxon>Arthropoda</taxon>
        <taxon>Chelicerata</taxon>
        <taxon>Arachnida</taxon>
        <taxon>Araneae</taxon>
        <taxon>Araneomorphae</taxon>
        <taxon>Entelegynae</taxon>
        <taxon>Araneoidea</taxon>
        <taxon>Araneidae</taxon>
        <taxon>Caerostris</taxon>
    </lineage>
</organism>
<gene>
    <name evidence="1" type="ORF">CDAR_398911</name>
</gene>
<dbReference type="Proteomes" id="UP001054837">
    <property type="component" value="Unassembled WGS sequence"/>
</dbReference>
<evidence type="ECO:0000313" key="1">
    <source>
        <dbReference type="EMBL" id="GIY66292.1"/>
    </source>
</evidence>
<proteinExistence type="predicted"/>
<dbReference type="EMBL" id="BPLQ01012576">
    <property type="protein sequence ID" value="GIY66292.1"/>
    <property type="molecule type" value="Genomic_DNA"/>
</dbReference>
<keyword evidence="2" id="KW-1185">Reference proteome</keyword>
<reference evidence="1 2" key="1">
    <citation type="submission" date="2021-06" db="EMBL/GenBank/DDBJ databases">
        <title>Caerostris darwini draft genome.</title>
        <authorList>
            <person name="Kono N."/>
            <person name="Arakawa K."/>
        </authorList>
    </citation>
    <scope>NUCLEOTIDE SEQUENCE [LARGE SCALE GENOMIC DNA]</scope>
</reference>
<evidence type="ECO:0000313" key="2">
    <source>
        <dbReference type="Proteomes" id="UP001054837"/>
    </source>
</evidence>
<protein>
    <submittedName>
        <fullName evidence="1">Uncharacterized protein</fullName>
    </submittedName>
</protein>
<name>A0AAV4V7S0_9ARAC</name>
<accession>A0AAV4V7S0</accession>
<sequence>MPRLFIAGRDGKCPQSVSQSRLLPVVTLRLSFGISSVTDGYSPLICAGILALSADEFPSAHRITHLELNAAVGLSDESYEGRDVFGKIFSCICRTFTLDLKNG</sequence>
<dbReference type="AlphaFoldDB" id="A0AAV4V7S0"/>
<comment type="caution">
    <text evidence="1">The sequence shown here is derived from an EMBL/GenBank/DDBJ whole genome shotgun (WGS) entry which is preliminary data.</text>
</comment>